<dbReference type="EMBL" id="JAAMOB010000003">
    <property type="protein sequence ID" value="KAF4116088.1"/>
    <property type="molecule type" value="Genomic_DNA"/>
</dbReference>
<evidence type="ECO:0000256" key="1">
    <source>
        <dbReference type="SAM" id="MobiDB-lite"/>
    </source>
</evidence>
<feature type="compositionally biased region" description="Low complexity" evidence="1">
    <location>
        <begin position="150"/>
        <end position="159"/>
    </location>
</feature>
<sequence length="275" mass="29701">MATVCKICAGPIEPPDQHDHCVACLGLAHAEAALVESDCGHCADLPARVLRTRRDMIRGLFGLFAAPPNPTEEGDDTMSISVSEREDWAGLEPDQTDSSGSPDLQEELMRVLSKAVQELELTWCPPEEPARSKLDSWSRTSGGRRGVPGGSARASGGARDVTLARRRLLSRRPDGLKRGGECASGPAPKRQKFMCSNVFVLDVHSIKMHTFSQKELFPPHSVNAAQSSAEPPPTQGDFKLLATQGGSSLKAAKRKYVADQDKAAESKEKCRGLWS</sequence>
<organism evidence="2 3">
    <name type="scientific">Onychostoma macrolepis</name>
    <dbReference type="NCBI Taxonomy" id="369639"/>
    <lineage>
        <taxon>Eukaryota</taxon>
        <taxon>Metazoa</taxon>
        <taxon>Chordata</taxon>
        <taxon>Craniata</taxon>
        <taxon>Vertebrata</taxon>
        <taxon>Euteleostomi</taxon>
        <taxon>Actinopterygii</taxon>
        <taxon>Neopterygii</taxon>
        <taxon>Teleostei</taxon>
        <taxon>Ostariophysi</taxon>
        <taxon>Cypriniformes</taxon>
        <taxon>Cyprinidae</taxon>
        <taxon>Acrossocheilinae</taxon>
        <taxon>Onychostoma</taxon>
    </lineage>
</organism>
<evidence type="ECO:0000313" key="3">
    <source>
        <dbReference type="Proteomes" id="UP000579812"/>
    </source>
</evidence>
<evidence type="ECO:0000313" key="2">
    <source>
        <dbReference type="EMBL" id="KAF4116088.1"/>
    </source>
</evidence>
<gene>
    <name evidence="2" type="ORF">G5714_003577</name>
</gene>
<proteinExistence type="predicted"/>
<keyword evidence="3" id="KW-1185">Reference proteome</keyword>
<comment type="caution">
    <text evidence="2">The sequence shown here is derived from an EMBL/GenBank/DDBJ whole genome shotgun (WGS) entry which is preliminary data.</text>
</comment>
<dbReference type="Proteomes" id="UP000579812">
    <property type="component" value="Unassembled WGS sequence"/>
</dbReference>
<accession>A0A7J6D9W4</accession>
<feature type="region of interest" description="Disordered" evidence="1">
    <location>
        <begin position="128"/>
        <end position="160"/>
    </location>
</feature>
<reference evidence="2 3" key="1">
    <citation type="submission" date="2020-04" db="EMBL/GenBank/DDBJ databases">
        <title>Chromosome-level genome assembly of a cyprinid fish Onychostoma macrolepis by integration of Nanopore Sequencing, Bionano and Hi-C technology.</title>
        <authorList>
            <person name="Wang D."/>
        </authorList>
    </citation>
    <scope>NUCLEOTIDE SEQUENCE [LARGE SCALE GENOMIC DNA]</scope>
    <source>
        <strain evidence="2">SWU-2019</strain>
        <tissue evidence="2">Muscle</tissue>
    </source>
</reference>
<dbReference type="AlphaFoldDB" id="A0A7J6D9W4"/>
<name>A0A7J6D9W4_9TELE</name>
<protein>
    <submittedName>
        <fullName evidence="2">Uncharacterized protein</fullName>
    </submittedName>
</protein>